<dbReference type="Proteomes" id="UP000829398">
    <property type="component" value="Chromosome 7"/>
</dbReference>
<comment type="caution">
    <text evidence="1">The sequence shown here is derived from an EMBL/GenBank/DDBJ whole genome shotgun (WGS) entry which is preliminary data.</text>
</comment>
<gene>
    <name evidence="1" type="ORF">KPL71_022066</name>
</gene>
<proteinExistence type="predicted"/>
<dbReference type="EMBL" id="CM039176">
    <property type="protein sequence ID" value="KAH9718040.1"/>
    <property type="molecule type" value="Genomic_DNA"/>
</dbReference>
<evidence type="ECO:0000313" key="1">
    <source>
        <dbReference type="EMBL" id="KAH9718040.1"/>
    </source>
</evidence>
<accession>A0ACB8JKD0</accession>
<protein>
    <submittedName>
        <fullName evidence="1">Germin-like protein</fullName>
    </submittedName>
</protein>
<name>A0ACB8JKD0_CITSI</name>
<organism evidence="1 2">
    <name type="scientific">Citrus sinensis</name>
    <name type="common">Sweet orange</name>
    <name type="synonym">Citrus aurantium var. sinensis</name>
    <dbReference type="NCBI Taxonomy" id="2711"/>
    <lineage>
        <taxon>Eukaryota</taxon>
        <taxon>Viridiplantae</taxon>
        <taxon>Streptophyta</taxon>
        <taxon>Embryophyta</taxon>
        <taxon>Tracheophyta</taxon>
        <taxon>Spermatophyta</taxon>
        <taxon>Magnoliopsida</taxon>
        <taxon>eudicotyledons</taxon>
        <taxon>Gunneridae</taxon>
        <taxon>Pentapetalae</taxon>
        <taxon>rosids</taxon>
        <taxon>malvids</taxon>
        <taxon>Sapindales</taxon>
        <taxon>Rutaceae</taxon>
        <taxon>Aurantioideae</taxon>
        <taxon>Citrus</taxon>
    </lineage>
</organism>
<evidence type="ECO:0000313" key="2">
    <source>
        <dbReference type="Proteomes" id="UP000829398"/>
    </source>
</evidence>
<keyword evidence="2" id="KW-1185">Reference proteome</keyword>
<sequence>MISSRLLCCLTALLILPLSSNAADPDPLQDICIADLDAKISVNGFPCKPETEVTSDDFFFDLSEEGNLSNAFGRAVTEGNVHEFPGVNTQGISTNRVDLAVGGINPPHLHPRSSESSIVIRGTVLVGIITTDNVFYSKVVTAGMLFLIPRGLVHFQLNVGKENVLFFPSFNSQLPGTQFVHSSLFNTTPPIPNEVLTKTFLVGDEVINAIKAAITSAHLYSNLCVASFDKNNDRFYQQSVGSTGNRVPLSGLTGFAPQFESQGSRLCWENLCLPVRAETFSLGCGTGLKVPPTVGVLPRIPRD</sequence>
<reference evidence="2" key="1">
    <citation type="journal article" date="2023" name="Hortic. Res.">
        <title>A chromosome-level phased genome enabling allele-level studies in sweet orange: a case study on citrus Huanglongbing tolerance.</title>
        <authorList>
            <person name="Wu B."/>
            <person name="Yu Q."/>
            <person name="Deng Z."/>
            <person name="Duan Y."/>
            <person name="Luo F."/>
            <person name="Gmitter F. Jr."/>
        </authorList>
    </citation>
    <scope>NUCLEOTIDE SEQUENCE [LARGE SCALE GENOMIC DNA]</scope>
    <source>
        <strain evidence="2">cv. Valencia</strain>
    </source>
</reference>